<evidence type="ECO:0000313" key="2">
    <source>
        <dbReference type="Proteomes" id="UP000175707"/>
    </source>
</evidence>
<dbReference type="SUPFAM" id="SSF52540">
    <property type="entry name" value="P-loop containing nucleoside triphosphate hydrolases"/>
    <property type="match status" value="1"/>
</dbReference>
<name>A0A1E7YV87_9PROT</name>
<dbReference type="Pfam" id="PF13481">
    <property type="entry name" value="AAA_25"/>
    <property type="match status" value="1"/>
</dbReference>
<dbReference type="InterPro" id="IPR038724">
    <property type="entry name" value="RepA"/>
</dbReference>
<dbReference type="Gene3D" id="3.40.50.300">
    <property type="entry name" value="P-loop containing nucleotide triphosphate hydrolases"/>
    <property type="match status" value="1"/>
</dbReference>
<dbReference type="Proteomes" id="UP000175707">
    <property type="component" value="Unassembled WGS sequence"/>
</dbReference>
<dbReference type="EMBL" id="LZYH01000559">
    <property type="protein sequence ID" value="OFC59315.1"/>
    <property type="molecule type" value="Genomic_DNA"/>
</dbReference>
<reference evidence="1 2" key="1">
    <citation type="submission" date="2016-06" db="EMBL/GenBank/DDBJ databases">
        <title>Gene turnover analysis identifies the evolutionary adaptation of the extremophile Acidithiobacillus caldus.</title>
        <authorList>
            <person name="Zhang X."/>
        </authorList>
    </citation>
    <scope>NUCLEOTIDE SEQUENCE [LARGE SCALE GENOMIC DNA]</scope>
    <source>
        <strain evidence="1 2">S1</strain>
    </source>
</reference>
<proteinExistence type="predicted"/>
<organism evidence="1 2">
    <name type="scientific">Acidithiobacillus caldus</name>
    <dbReference type="NCBI Taxonomy" id="33059"/>
    <lineage>
        <taxon>Bacteria</taxon>
        <taxon>Pseudomonadati</taxon>
        <taxon>Pseudomonadota</taxon>
        <taxon>Acidithiobacillia</taxon>
        <taxon>Acidithiobacillales</taxon>
        <taxon>Acidithiobacillaceae</taxon>
        <taxon>Acidithiobacillus</taxon>
    </lineage>
</organism>
<evidence type="ECO:0000313" key="1">
    <source>
        <dbReference type="EMBL" id="OFC59315.1"/>
    </source>
</evidence>
<protein>
    <submittedName>
        <fullName evidence="1">Replication protein A</fullName>
    </submittedName>
</protein>
<comment type="caution">
    <text evidence="1">The sequence shown here is derived from an EMBL/GenBank/DDBJ whole genome shotgun (WGS) entry which is preliminary data.</text>
</comment>
<dbReference type="CDD" id="cd01125">
    <property type="entry name" value="RepA_RSF1010_like"/>
    <property type="match status" value="1"/>
</dbReference>
<dbReference type="InterPro" id="IPR027417">
    <property type="entry name" value="P-loop_NTPase"/>
</dbReference>
<dbReference type="AlphaFoldDB" id="A0A1E7YV87"/>
<gene>
    <name evidence="1" type="ORF">BAE30_08650</name>
</gene>
<sequence length="289" mass="31361">MALDIMAAFTNEPPELDFVLPGFLAGSVGALFSPGATGKSFLVLEAAMGVACSVAGGDLLNLQPGHTGRVVYLAAEDPEPVLLRRLYSIGKHLNPAARDAIAEHLTLEPLMGKRLDVMKDEHMARLLEYCDGARLIVIDTISRVHQLDENSNGDMGRLLQALEYLAAQTGAAVLFLHHVSKSSAASGQADQQHAARGASILTDNARWGAALSKMTSDEAEQWSDSTSLEPIGDRRNYYVRFSVPKNNYGEPIEDRWFKRAEGGVLMPVTLLPARKEMGNGKRKGICDEF</sequence>
<accession>A0A1E7YV87</accession>